<evidence type="ECO:0000313" key="2">
    <source>
        <dbReference type="EMBL" id="CAK9023511.1"/>
    </source>
</evidence>
<reference evidence="2 3" key="1">
    <citation type="submission" date="2024-02" db="EMBL/GenBank/DDBJ databases">
        <authorList>
            <person name="Chen Y."/>
            <person name="Shah S."/>
            <person name="Dougan E. K."/>
            <person name="Thang M."/>
            <person name="Chan C."/>
        </authorList>
    </citation>
    <scope>NUCLEOTIDE SEQUENCE [LARGE SCALE GENOMIC DNA]</scope>
</reference>
<proteinExistence type="inferred from homology"/>
<accession>A0ABP0KAB9</accession>
<dbReference type="Gene3D" id="1.25.40.10">
    <property type="entry name" value="Tetratricopeptide repeat domain"/>
    <property type="match status" value="1"/>
</dbReference>
<dbReference type="SMART" id="SM00671">
    <property type="entry name" value="SEL1"/>
    <property type="match status" value="2"/>
</dbReference>
<protein>
    <submittedName>
        <fullName evidence="2">Beta-lactamase HcpC (Cysteine-rich protein C)</fullName>
    </submittedName>
</protein>
<dbReference type="Proteomes" id="UP001642464">
    <property type="component" value="Unassembled WGS sequence"/>
</dbReference>
<organism evidence="2 3">
    <name type="scientific">Durusdinium trenchii</name>
    <dbReference type="NCBI Taxonomy" id="1381693"/>
    <lineage>
        <taxon>Eukaryota</taxon>
        <taxon>Sar</taxon>
        <taxon>Alveolata</taxon>
        <taxon>Dinophyceae</taxon>
        <taxon>Suessiales</taxon>
        <taxon>Symbiodiniaceae</taxon>
        <taxon>Durusdinium</taxon>
    </lineage>
</organism>
<gene>
    <name evidence="2" type="ORF">SCF082_LOCUS16241</name>
</gene>
<dbReference type="PANTHER" id="PTHR11102">
    <property type="entry name" value="SEL-1-LIKE PROTEIN"/>
    <property type="match status" value="1"/>
</dbReference>
<dbReference type="InterPro" id="IPR006597">
    <property type="entry name" value="Sel1-like"/>
</dbReference>
<dbReference type="InterPro" id="IPR011990">
    <property type="entry name" value="TPR-like_helical_dom_sf"/>
</dbReference>
<dbReference type="EMBL" id="CAXAMM010010513">
    <property type="protein sequence ID" value="CAK9023511.1"/>
    <property type="molecule type" value="Genomic_DNA"/>
</dbReference>
<evidence type="ECO:0000256" key="1">
    <source>
        <dbReference type="ARBA" id="ARBA00038101"/>
    </source>
</evidence>
<dbReference type="InterPro" id="IPR050767">
    <property type="entry name" value="Sel1_AlgK"/>
</dbReference>
<name>A0ABP0KAB9_9DINO</name>
<comment type="similarity">
    <text evidence="1">Belongs to the sel-1 family.</text>
</comment>
<evidence type="ECO:0000313" key="3">
    <source>
        <dbReference type="Proteomes" id="UP001642464"/>
    </source>
</evidence>
<keyword evidence="3" id="KW-1185">Reference proteome</keyword>
<dbReference type="SUPFAM" id="SSF81901">
    <property type="entry name" value="HCP-like"/>
    <property type="match status" value="1"/>
</dbReference>
<dbReference type="PANTHER" id="PTHR11102:SF160">
    <property type="entry name" value="ERAD-ASSOCIATED E3 UBIQUITIN-PROTEIN LIGASE COMPONENT HRD3"/>
    <property type="match status" value="1"/>
</dbReference>
<sequence>MLLSAGFAEQWPKMEESEEEFPRNVAVFRLKDALEKYLEEAQSAAQSLKGNLVNPTADCVELISEDYSLAEHGSLLREDDRPQCIAFADRVSSCQACEEIFEDLFARPIPREAGGFLVAPERTLAVSVSVDEAPPLGTTMVLNWAQRRYFLNWAGEQEGVLQIRLTPDEGKKLQQRDEESSEALAGDACRIFDLPEGSVCGLALFAADVADRPSYTRFPGVEAEEEPLVAFLLGGPRCSGLGKHLGVPSITVGLGLGQCIDSGLRNDGPQAEDTVLGRLEATLKQLRKHPQRWPPCVQDTLPALQQQLLSRSVSARCWRAMAASGPWPDPAKEEAEKTVAEAEAAAYDFGGATEQGLQAAKSLEDQADLGSAESMFQLGVMYVTANGVDKDMSKAFHWIQKAADLEHLEAQNCVGTMLRNGLGVEIRKEEAAQWFEKAGARGHAEAQFNLGEMCLDGRQRKRRVPRPWDHAVPFAVSLVLDLTFFVL</sequence>
<dbReference type="Pfam" id="PF08238">
    <property type="entry name" value="Sel1"/>
    <property type="match status" value="3"/>
</dbReference>
<comment type="caution">
    <text evidence="2">The sequence shown here is derived from an EMBL/GenBank/DDBJ whole genome shotgun (WGS) entry which is preliminary data.</text>
</comment>